<dbReference type="Gene3D" id="2.20.110.10">
    <property type="entry name" value="Histone H3 K4-specific methyltransferase SET7/9 N-terminal domain"/>
    <property type="match status" value="1"/>
</dbReference>
<sequence>MPSKIPVPFHRNYTWDSIVFGDGGFYEGLISKYGQVDKLGTFVFADGDRYEGHFKRGAMHGYGVYRWDHTGDVYFGEWRNNAQHGCGIKFSGQDDGAEYGEWKDDQYLGSYTGVCGEVESYDAMNMAINTAQSARMFKYKPESEATLQRRGFVMHQDPIFYEQGTEWTMPGWRGEMHDAPSKEDIEQQHPRLYAQMQRHNEIWERTWRYYNMDLKGAREYFVQQEAERQRLAAEQAAEFVEGFNDDVVDDYDEYADLYDDDDDSSAKKKKSKKGKKGKGGRNKTASLTLSLRNAGAAVERAFEGVRGAALRRPEIRAFAERRARAAEERARARGPAPPLASLSLSLPFGRK</sequence>
<dbReference type="EMBL" id="CP001330">
    <property type="protein sequence ID" value="ACO66184.1"/>
    <property type="molecule type" value="Genomic_DNA"/>
</dbReference>
<proteinExistence type="predicted"/>
<evidence type="ECO:0000313" key="4">
    <source>
        <dbReference type="Proteomes" id="UP000002009"/>
    </source>
</evidence>
<dbReference type="SUPFAM" id="SSF82185">
    <property type="entry name" value="Histone H3 K4-specific methyltransferase SET7/9 N-terminal domain"/>
    <property type="match status" value="1"/>
</dbReference>
<dbReference type="SMART" id="SM00698">
    <property type="entry name" value="MORN"/>
    <property type="match status" value="2"/>
</dbReference>
<name>C1EE74_MICCC</name>
<dbReference type="PANTHER" id="PTHR23084:SF263">
    <property type="entry name" value="MORN REPEAT-CONTAINING PROTEIN 1"/>
    <property type="match status" value="1"/>
</dbReference>
<protein>
    <submittedName>
        <fullName evidence="3">Uncharacterized protein</fullName>
    </submittedName>
</protein>
<organism evidence="3 4">
    <name type="scientific">Micromonas commoda (strain RCC299 / NOUM17 / CCMP2709)</name>
    <name type="common">Picoplanktonic green alga</name>
    <dbReference type="NCBI Taxonomy" id="296587"/>
    <lineage>
        <taxon>Eukaryota</taxon>
        <taxon>Viridiplantae</taxon>
        <taxon>Chlorophyta</taxon>
        <taxon>Mamiellophyceae</taxon>
        <taxon>Mamiellales</taxon>
        <taxon>Mamiellaceae</taxon>
        <taxon>Micromonas</taxon>
    </lineage>
</organism>
<dbReference type="RefSeq" id="XP_002504926.1">
    <property type="nucleotide sequence ID" value="XM_002504880.1"/>
</dbReference>
<evidence type="ECO:0000256" key="2">
    <source>
        <dbReference type="SAM" id="MobiDB-lite"/>
    </source>
</evidence>
<dbReference type="InParanoid" id="C1EE74"/>
<dbReference type="InterPro" id="IPR003409">
    <property type="entry name" value="MORN"/>
</dbReference>
<feature type="region of interest" description="Disordered" evidence="2">
    <location>
        <begin position="259"/>
        <end position="287"/>
    </location>
</feature>
<dbReference type="Pfam" id="PF02493">
    <property type="entry name" value="MORN"/>
    <property type="match status" value="2"/>
</dbReference>
<evidence type="ECO:0000313" key="3">
    <source>
        <dbReference type="EMBL" id="ACO66184.1"/>
    </source>
</evidence>
<feature type="region of interest" description="Disordered" evidence="2">
    <location>
        <begin position="325"/>
        <end position="351"/>
    </location>
</feature>
<feature type="compositionally biased region" description="Basic residues" evidence="2">
    <location>
        <begin position="267"/>
        <end position="281"/>
    </location>
</feature>
<dbReference type="AlphaFoldDB" id="C1EE74"/>
<dbReference type="eggNOG" id="KOG0231">
    <property type="taxonomic scope" value="Eukaryota"/>
</dbReference>
<dbReference type="OMA" id="HNEIWER"/>
<reference evidence="3 4" key="1">
    <citation type="journal article" date="2009" name="Science">
        <title>Green evolution and dynamic adaptations revealed by genomes of the marine picoeukaryotes Micromonas.</title>
        <authorList>
            <person name="Worden A.Z."/>
            <person name="Lee J.H."/>
            <person name="Mock T."/>
            <person name="Rouze P."/>
            <person name="Simmons M.P."/>
            <person name="Aerts A.L."/>
            <person name="Allen A.E."/>
            <person name="Cuvelier M.L."/>
            <person name="Derelle E."/>
            <person name="Everett M.V."/>
            <person name="Foulon E."/>
            <person name="Grimwood J."/>
            <person name="Gundlach H."/>
            <person name="Henrissat B."/>
            <person name="Napoli C."/>
            <person name="McDonald S.M."/>
            <person name="Parker M.S."/>
            <person name="Rombauts S."/>
            <person name="Salamov A."/>
            <person name="Von Dassow P."/>
            <person name="Badger J.H."/>
            <person name="Coutinho P.M."/>
            <person name="Demir E."/>
            <person name="Dubchak I."/>
            <person name="Gentemann C."/>
            <person name="Eikrem W."/>
            <person name="Gready J.E."/>
            <person name="John U."/>
            <person name="Lanier W."/>
            <person name="Lindquist E.A."/>
            <person name="Lucas S."/>
            <person name="Mayer K.F."/>
            <person name="Moreau H."/>
            <person name="Not F."/>
            <person name="Otillar R."/>
            <person name="Panaud O."/>
            <person name="Pangilinan J."/>
            <person name="Paulsen I."/>
            <person name="Piegu B."/>
            <person name="Poliakov A."/>
            <person name="Robbens S."/>
            <person name="Schmutz J."/>
            <person name="Toulza E."/>
            <person name="Wyss T."/>
            <person name="Zelensky A."/>
            <person name="Zhou K."/>
            <person name="Armbrust E.V."/>
            <person name="Bhattacharya D."/>
            <person name="Goodenough U.W."/>
            <person name="Van de Peer Y."/>
            <person name="Grigoriev I.V."/>
        </authorList>
    </citation>
    <scope>NUCLEOTIDE SEQUENCE [LARGE SCALE GENOMIC DNA]</scope>
    <source>
        <strain evidence="4">RCC299 / NOUM17</strain>
    </source>
</reference>
<evidence type="ECO:0000256" key="1">
    <source>
        <dbReference type="ARBA" id="ARBA00022737"/>
    </source>
</evidence>
<dbReference type="GeneID" id="8247652"/>
<dbReference type="KEGG" id="mis:MICPUN_103087"/>
<gene>
    <name evidence="3" type="ORF">MICPUN_103087</name>
</gene>
<dbReference type="Proteomes" id="UP000002009">
    <property type="component" value="Chromosome 11"/>
</dbReference>
<keyword evidence="1" id="KW-0677">Repeat</keyword>
<accession>C1EE74</accession>
<dbReference type="OrthoDB" id="270720at2759"/>
<dbReference type="PANTHER" id="PTHR23084">
    <property type="entry name" value="PHOSPHATIDYLINOSITOL-4-PHOSPHATE 5-KINASE RELATED"/>
    <property type="match status" value="1"/>
</dbReference>
<keyword evidence="4" id="KW-1185">Reference proteome</keyword>
<dbReference type="GO" id="GO:0016020">
    <property type="term" value="C:membrane"/>
    <property type="evidence" value="ECO:0007669"/>
    <property type="project" value="UniProtKB-ARBA"/>
</dbReference>